<dbReference type="Gene3D" id="2.40.110.10">
    <property type="entry name" value="Butyryl-CoA Dehydrogenase, subunit A, domain 2"/>
    <property type="match status" value="1"/>
</dbReference>
<feature type="domain" description="Acyl-CoA dehydrogenase/oxidase N-terminal" evidence="9">
    <location>
        <begin position="19"/>
        <end position="129"/>
    </location>
</feature>
<dbReference type="CDD" id="cd00567">
    <property type="entry name" value="ACAD"/>
    <property type="match status" value="1"/>
</dbReference>
<dbReference type="PANTHER" id="PTHR48083">
    <property type="entry name" value="MEDIUM-CHAIN SPECIFIC ACYL-COA DEHYDROGENASE, MITOCHONDRIAL-RELATED"/>
    <property type="match status" value="1"/>
</dbReference>
<evidence type="ECO:0000256" key="2">
    <source>
        <dbReference type="ARBA" id="ARBA00009347"/>
    </source>
</evidence>
<dbReference type="Proteomes" id="UP000198620">
    <property type="component" value="Unassembled WGS sequence"/>
</dbReference>
<dbReference type="InterPro" id="IPR046373">
    <property type="entry name" value="Acyl-CoA_Oxase/DH_mid-dom_sf"/>
</dbReference>
<dbReference type="GO" id="GO:0050660">
    <property type="term" value="F:flavin adenine dinucleotide binding"/>
    <property type="evidence" value="ECO:0007669"/>
    <property type="project" value="InterPro"/>
</dbReference>
<protein>
    <submittedName>
        <fullName evidence="10">Acyl-CoA dehydrogenase</fullName>
    </submittedName>
</protein>
<dbReference type="InterPro" id="IPR037069">
    <property type="entry name" value="AcylCoA_DH/ox_N_sf"/>
</dbReference>
<dbReference type="InterPro" id="IPR009075">
    <property type="entry name" value="AcylCo_DH/oxidase_C"/>
</dbReference>
<evidence type="ECO:0000256" key="6">
    <source>
        <dbReference type="RuleBase" id="RU362125"/>
    </source>
</evidence>
<dbReference type="InterPro" id="IPR013786">
    <property type="entry name" value="AcylCoA_DH/ox_N"/>
</dbReference>
<evidence type="ECO:0000313" key="11">
    <source>
        <dbReference type="Proteomes" id="UP000198620"/>
    </source>
</evidence>
<comment type="cofactor">
    <cofactor evidence="1 6">
        <name>FAD</name>
        <dbReference type="ChEBI" id="CHEBI:57692"/>
    </cofactor>
</comment>
<dbReference type="SUPFAM" id="SSF56645">
    <property type="entry name" value="Acyl-CoA dehydrogenase NM domain-like"/>
    <property type="match status" value="1"/>
</dbReference>
<dbReference type="Pfam" id="PF02770">
    <property type="entry name" value="Acyl-CoA_dh_M"/>
    <property type="match status" value="1"/>
</dbReference>
<feature type="domain" description="Acyl-CoA dehydrogenase/oxidase C-terminal" evidence="7">
    <location>
        <begin position="242"/>
        <end position="390"/>
    </location>
</feature>
<keyword evidence="4 6" id="KW-0274">FAD</keyword>
<dbReference type="OrthoDB" id="9769473at2"/>
<reference evidence="10 11" key="1">
    <citation type="submission" date="2016-10" db="EMBL/GenBank/DDBJ databases">
        <authorList>
            <person name="de Groot N.N."/>
        </authorList>
    </citation>
    <scope>NUCLEOTIDE SEQUENCE [LARGE SCALE GENOMIC DNA]</scope>
    <source>
        <strain evidence="10 11">Nv1</strain>
    </source>
</reference>
<proteinExistence type="inferred from homology"/>
<keyword evidence="11" id="KW-1185">Reference proteome</keyword>
<dbReference type="AlphaFoldDB" id="A0A1H7PXX1"/>
<dbReference type="Gene3D" id="1.10.540.10">
    <property type="entry name" value="Acyl-CoA dehydrogenase/oxidase, N-terminal domain"/>
    <property type="match status" value="1"/>
</dbReference>
<evidence type="ECO:0000259" key="8">
    <source>
        <dbReference type="Pfam" id="PF02770"/>
    </source>
</evidence>
<evidence type="ECO:0000256" key="1">
    <source>
        <dbReference type="ARBA" id="ARBA00001974"/>
    </source>
</evidence>
<evidence type="ECO:0000256" key="3">
    <source>
        <dbReference type="ARBA" id="ARBA00022630"/>
    </source>
</evidence>
<organism evidence="10 11">
    <name type="scientific">Nitrosovibrio tenuis</name>
    <dbReference type="NCBI Taxonomy" id="1233"/>
    <lineage>
        <taxon>Bacteria</taxon>
        <taxon>Pseudomonadati</taxon>
        <taxon>Pseudomonadota</taxon>
        <taxon>Betaproteobacteria</taxon>
        <taxon>Nitrosomonadales</taxon>
        <taxon>Nitrosomonadaceae</taxon>
        <taxon>Nitrosovibrio</taxon>
    </lineage>
</organism>
<evidence type="ECO:0000256" key="5">
    <source>
        <dbReference type="ARBA" id="ARBA00023002"/>
    </source>
</evidence>
<dbReference type="GO" id="GO:0003995">
    <property type="term" value="F:acyl-CoA dehydrogenase activity"/>
    <property type="evidence" value="ECO:0007669"/>
    <property type="project" value="TreeGrafter"/>
</dbReference>
<dbReference type="RefSeq" id="WP_090829156.1">
    <property type="nucleotide sequence ID" value="NZ_FOBH01000010.1"/>
</dbReference>
<dbReference type="InterPro" id="IPR050741">
    <property type="entry name" value="Acyl-CoA_dehydrogenase"/>
</dbReference>
<name>A0A1H7PXX1_9PROT</name>
<dbReference type="SUPFAM" id="SSF47203">
    <property type="entry name" value="Acyl-CoA dehydrogenase C-terminal domain-like"/>
    <property type="match status" value="1"/>
</dbReference>
<dbReference type="Pfam" id="PF02771">
    <property type="entry name" value="Acyl-CoA_dh_N"/>
    <property type="match status" value="1"/>
</dbReference>
<dbReference type="GO" id="GO:0033539">
    <property type="term" value="P:fatty acid beta-oxidation using acyl-CoA dehydrogenase"/>
    <property type="evidence" value="ECO:0007669"/>
    <property type="project" value="TreeGrafter"/>
</dbReference>
<comment type="similarity">
    <text evidence="2 6">Belongs to the acyl-CoA dehydrogenase family.</text>
</comment>
<feature type="domain" description="Acyl-CoA oxidase/dehydrogenase middle" evidence="8">
    <location>
        <begin position="134"/>
        <end position="230"/>
    </location>
</feature>
<evidence type="ECO:0000256" key="4">
    <source>
        <dbReference type="ARBA" id="ARBA00022827"/>
    </source>
</evidence>
<dbReference type="GO" id="GO:0005737">
    <property type="term" value="C:cytoplasm"/>
    <property type="evidence" value="ECO:0007669"/>
    <property type="project" value="TreeGrafter"/>
</dbReference>
<dbReference type="Gene3D" id="1.20.140.10">
    <property type="entry name" value="Butyryl-CoA Dehydrogenase, subunit A, domain 3"/>
    <property type="match status" value="1"/>
</dbReference>
<keyword evidence="3 6" id="KW-0285">Flavoprotein</keyword>
<dbReference type="InterPro" id="IPR009100">
    <property type="entry name" value="AcylCoA_DH/oxidase_NM_dom_sf"/>
</dbReference>
<dbReference type="EMBL" id="FOBH01000010">
    <property type="protein sequence ID" value="SEL40741.1"/>
    <property type="molecule type" value="Genomic_DNA"/>
</dbReference>
<accession>A0A1H7PXX1</accession>
<evidence type="ECO:0000313" key="10">
    <source>
        <dbReference type="EMBL" id="SEL40741.1"/>
    </source>
</evidence>
<sequence length="403" mass="43890">MLINPENPGNRTHTGLARSLSGEVRKFVDEMIIPNESRLAQSGDDGSRLQSELAEEARCAGLWGLFYPLSHGGKIASLEDYLVIAEQEGRTEYSPAILGSHSALDAHMLLKFGTDEIRKNFLEPMASGEAIPSYGMTEPGHGGSFPALITTSAYLSNGHWIINGRKWFVGNTDRATFVTVLARTAAKDTALPKALSMIVVPTDSPGFKVERQITMMGRSLGQGEISFTEVEVPEHNLLGGSGSGMDLMGQRLGIGRLLRSMNWVGLAQRCFDLMGARINSERGRTARLPEKQLVRQHVVNVYQAIASARELIRVAARSVDAQRPNNVEINIAKIAASQALCLASDSAVQLYGAEGISDLTPLSGIYRVARTSRILDGTDESLISSTGRRLISFYEEHDTYHFA</sequence>
<dbReference type="Pfam" id="PF00441">
    <property type="entry name" value="Acyl-CoA_dh_1"/>
    <property type="match status" value="1"/>
</dbReference>
<keyword evidence="5 6" id="KW-0560">Oxidoreductase</keyword>
<evidence type="ECO:0000259" key="7">
    <source>
        <dbReference type="Pfam" id="PF00441"/>
    </source>
</evidence>
<dbReference type="InterPro" id="IPR006091">
    <property type="entry name" value="Acyl-CoA_Oxase/DH_mid-dom"/>
</dbReference>
<gene>
    <name evidence="10" type="ORF">SAMN05216387_11055</name>
</gene>
<evidence type="ECO:0000259" key="9">
    <source>
        <dbReference type="Pfam" id="PF02771"/>
    </source>
</evidence>
<dbReference type="STRING" id="1233.SAMN05216387_11055"/>
<dbReference type="InterPro" id="IPR036250">
    <property type="entry name" value="AcylCo_DH-like_C"/>
</dbReference>